<evidence type="ECO:0000256" key="12">
    <source>
        <dbReference type="ARBA" id="ARBA00022932"/>
    </source>
</evidence>
<dbReference type="InterPro" id="IPR006054">
    <property type="entry name" value="DnaQ"/>
</dbReference>
<dbReference type="GO" id="GO:0003677">
    <property type="term" value="F:DNA binding"/>
    <property type="evidence" value="ECO:0007669"/>
    <property type="project" value="InterPro"/>
</dbReference>
<organism evidence="22 23">
    <name type="scientific">Hypericibacter adhaerens</name>
    <dbReference type="NCBI Taxonomy" id="2602016"/>
    <lineage>
        <taxon>Bacteria</taxon>
        <taxon>Pseudomonadati</taxon>
        <taxon>Pseudomonadota</taxon>
        <taxon>Alphaproteobacteria</taxon>
        <taxon>Rhodospirillales</taxon>
        <taxon>Dongiaceae</taxon>
        <taxon>Hypericibacter</taxon>
    </lineage>
</organism>
<comment type="cofactor">
    <cofactor evidence="19">
        <name>Mg(2+)</name>
        <dbReference type="ChEBI" id="CHEBI:18420"/>
    </cofactor>
    <cofactor evidence="19">
        <name>Mn(2+)</name>
        <dbReference type="ChEBI" id="CHEBI:29035"/>
    </cofactor>
    <text evidence="19">Binds 2 divalent metal cations. Magnesium or manganese.</text>
</comment>
<feature type="binding site" evidence="18">
    <location>
        <position position="7"/>
    </location>
    <ligand>
        <name>substrate</name>
    </ligand>
</feature>
<feature type="binding site" evidence="19">
    <location>
        <position position="9"/>
    </location>
    <ligand>
        <name>a divalent metal cation</name>
        <dbReference type="ChEBI" id="CHEBI:60240"/>
        <label>1</label>
        <note>catalytic</note>
    </ligand>
</feature>
<comment type="function">
    <text evidence="14 20">DNA polymerase III is a complex, multichain enzyme responsible for most of the replicative synthesis in bacteria. The epsilon subunit contain the editing function and is a proofreading 3'-5' exonuclease.</text>
</comment>
<evidence type="ECO:0000259" key="21">
    <source>
        <dbReference type="SMART" id="SM00479"/>
    </source>
</evidence>
<dbReference type="GO" id="GO:0008408">
    <property type="term" value="F:3'-5' exonuclease activity"/>
    <property type="evidence" value="ECO:0007669"/>
    <property type="project" value="TreeGrafter"/>
</dbReference>
<keyword evidence="4 20" id="KW-0808">Transferase</keyword>
<evidence type="ECO:0000256" key="1">
    <source>
        <dbReference type="ARBA" id="ARBA00001936"/>
    </source>
</evidence>
<evidence type="ECO:0000256" key="4">
    <source>
        <dbReference type="ARBA" id="ARBA00022679"/>
    </source>
</evidence>
<keyword evidence="10 20" id="KW-0269">Exonuclease</keyword>
<proteinExistence type="predicted"/>
<evidence type="ECO:0000256" key="10">
    <source>
        <dbReference type="ARBA" id="ARBA00022839"/>
    </source>
</evidence>
<evidence type="ECO:0000256" key="6">
    <source>
        <dbReference type="ARBA" id="ARBA00022705"/>
    </source>
</evidence>
<feature type="active site" description="Proton acceptor" evidence="17">
    <location>
        <position position="150"/>
    </location>
</feature>
<dbReference type="AlphaFoldDB" id="A0A5J6N6F2"/>
<keyword evidence="5 20" id="KW-0548">Nucleotidyltransferase</keyword>
<evidence type="ECO:0000256" key="2">
    <source>
        <dbReference type="ARBA" id="ARBA00012417"/>
    </source>
</evidence>
<dbReference type="GO" id="GO:0045004">
    <property type="term" value="P:DNA replication proofreading"/>
    <property type="evidence" value="ECO:0007669"/>
    <property type="project" value="TreeGrafter"/>
</dbReference>
<feature type="binding site" evidence="18">
    <location>
        <position position="9"/>
    </location>
    <ligand>
        <name>substrate</name>
    </ligand>
</feature>
<dbReference type="InterPro" id="IPR012337">
    <property type="entry name" value="RNaseH-like_sf"/>
</dbReference>
<dbReference type="NCBIfam" id="TIGR01406">
    <property type="entry name" value="dnaQ_proteo"/>
    <property type="match status" value="1"/>
</dbReference>
<evidence type="ECO:0000256" key="14">
    <source>
        <dbReference type="ARBA" id="ARBA00025483"/>
    </source>
</evidence>
<dbReference type="FunFam" id="3.30.420.10:FF:000012">
    <property type="entry name" value="DNA polymerase III subunit epsilon"/>
    <property type="match status" value="1"/>
</dbReference>
<gene>
    <name evidence="20" type="primary">dnaQ</name>
    <name evidence="22" type="ORF">FRZ61_50400</name>
</gene>
<dbReference type="KEGG" id="hadh:FRZ61_50400"/>
<evidence type="ECO:0000256" key="11">
    <source>
        <dbReference type="ARBA" id="ARBA00022842"/>
    </source>
</evidence>
<dbReference type="PANTHER" id="PTHR30231">
    <property type="entry name" value="DNA POLYMERASE III SUBUNIT EPSILON"/>
    <property type="match status" value="1"/>
</dbReference>
<evidence type="ECO:0000256" key="19">
    <source>
        <dbReference type="PIRSR" id="PIRSR606309-3"/>
    </source>
</evidence>
<dbReference type="InterPro" id="IPR036397">
    <property type="entry name" value="RNaseH_sf"/>
</dbReference>
<evidence type="ECO:0000256" key="13">
    <source>
        <dbReference type="ARBA" id="ARBA00023211"/>
    </source>
</evidence>
<dbReference type="Proteomes" id="UP000325797">
    <property type="component" value="Chromosome"/>
</dbReference>
<evidence type="ECO:0000256" key="9">
    <source>
        <dbReference type="ARBA" id="ARBA00022801"/>
    </source>
</evidence>
<evidence type="ECO:0000256" key="17">
    <source>
        <dbReference type="PIRSR" id="PIRSR606309-1"/>
    </source>
</evidence>
<keyword evidence="12 20" id="KW-0239">DNA-directed DNA polymerase</keyword>
<comment type="cofactor">
    <cofactor evidence="1 20">
        <name>Mn(2+)</name>
        <dbReference type="ChEBI" id="CHEBI:29035"/>
    </cofactor>
</comment>
<dbReference type="EC" id="2.7.7.7" evidence="2 20"/>
<sequence>MREIVLDTETTGLSHANGDRIIEIACVELVNHIPTGRSFQRYLNPERLVSADAFAIHGLSDAFLADKPRFAEIVAELEEFIQDSPLVIHNAEFDMGFINAELARLERRPLDPTRAVDTVQIARRKFPGAPASLDALCKRFGVDNSARTKHGALLDVELLAEVYLELVGGRQAGLALLAEPAPVTTIAGPHGDVAIRATAARPPRHFAPTAEELAAHAELLKKLADPIWMK</sequence>
<dbReference type="GO" id="GO:0003887">
    <property type="term" value="F:DNA-directed DNA polymerase activity"/>
    <property type="evidence" value="ECO:0007669"/>
    <property type="project" value="UniProtKB-KW"/>
</dbReference>
<protein>
    <recommendedName>
        <fullName evidence="3 20">DNA polymerase III subunit epsilon</fullName>
        <ecNumber evidence="2 20">2.7.7.7</ecNumber>
    </recommendedName>
</protein>
<dbReference type="CDD" id="cd06131">
    <property type="entry name" value="DNA_pol_III_epsilon_Ecoli_like"/>
    <property type="match status" value="1"/>
</dbReference>
<feature type="binding site" evidence="18">
    <location>
        <position position="155"/>
    </location>
    <ligand>
        <name>substrate</name>
    </ligand>
</feature>
<keyword evidence="9 20" id="KW-0378">Hydrolase</keyword>
<dbReference type="NCBIfam" id="TIGR00573">
    <property type="entry name" value="dnaq"/>
    <property type="match status" value="1"/>
</dbReference>
<keyword evidence="8 19" id="KW-0479">Metal-binding</keyword>
<dbReference type="SUPFAM" id="SSF53098">
    <property type="entry name" value="Ribonuclease H-like"/>
    <property type="match status" value="1"/>
</dbReference>
<evidence type="ECO:0000256" key="8">
    <source>
        <dbReference type="ARBA" id="ARBA00022723"/>
    </source>
</evidence>
<evidence type="ECO:0000256" key="3">
    <source>
        <dbReference type="ARBA" id="ARBA00020352"/>
    </source>
</evidence>
<dbReference type="SMART" id="SM00479">
    <property type="entry name" value="EXOIII"/>
    <property type="match status" value="1"/>
</dbReference>
<evidence type="ECO:0000256" key="5">
    <source>
        <dbReference type="ARBA" id="ARBA00022695"/>
    </source>
</evidence>
<feature type="binding site" evidence="19">
    <location>
        <position position="155"/>
    </location>
    <ligand>
        <name>a divalent metal cation</name>
        <dbReference type="ChEBI" id="CHEBI:60240"/>
        <label>1</label>
        <note>catalytic</note>
    </ligand>
</feature>
<evidence type="ECO:0000256" key="16">
    <source>
        <dbReference type="ARBA" id="ARBA00049244"/>
    </source>
</evidence>
<dbReference type="InterPro" id="IPR013520">
    <property type="entry name" value="Ribonucl_H"/>
</dbReference>
<evidence type="ECO:0000313" key="23">
    <source>
        <dbReference type="Proteomes" id="UP000325797"/>
    </source>
</evidence>
<keyword evidence="11 19" id="KW-0460">Magnesium</keyword>
<dbReference type="NCBIfam" id="NF004316">
    <property type="entry name" value="PRK05711.1"/>
    <property type="match status" value="1"/>
</dbReference>
<evidence type="ECO:0000256" key="18">
    <source>
        <dbReference type="PIRSR" id="PIRSR606309-2"/>
    </source>
</evidence>
<feature type="domain" description="Exonuclease" evidence="21">
    <location>
        <begin position="2"/>
        <end position="172"/>
    </location>
</feature>
<keyword evidence="23" id="KW-1185">Reference proteome</keyword>
<evidence type="ECO:0000256" key="15">
    <source>
        <dbReference type="ARBA" id="ARBA00026073"/>
    </source>
</evidence>
<dbReference type="PANTHER" id="PTHR30231:SF41">
    <property type="entry name" value="DNA POLYMERASE III SUBUNIT EPSILON"/>
    <property type="match status" value="1"/>
</dbReference>
<comment type="subunit">
    <text evidence="15 20">DNA polymerase III contains a core (composed of alpha, epsilon and theta chains) that associates with a tau subunit. This core dimerizes to form the POLIII' complex. PolIII' associates with the gamma complex (composed of gamma, delta, delta', psi and chi chains) and with the beta chain to form the complete DNA polymerase III complex.</text>
</comment>
<dbReference type="OrthoDB" id="9804290at2"/>
<accession>A0A5J6N6F2</accession>
<dbReference type="InterPro" id="IPR006309">
    <property type="entry name" value="DnaQ_proteo"/>
</dbReference>
<dbReference type="Pfam" id="PF00929">
    <property type="entry name" value="RNase_T"/>
    <property type="match status" value="1"/>
</dbReference>
<dbReference type="GO" id="GO:0005829">
    <property type="term" value="C:cytosol"/>
    <property type="evidence" value="ECO:0007669"/>
    <property type="project" value="TreeGrafter"/>
</dbReference>
<dbReference type="GO" id="GO:0046872">
    <property type="term" value="F:metal ion binding"/>
    <property type="evidence" value="ECO:0007669"/>
    <property type="project" value="UniProtKB-KW"/>
</dbReference>
<feature type="binding site" evidence="18">
    <location>
        <position position="57"/>
    </location>
    <ligand>
        <name>substrate</name>
    </ligand>
</feature>
<name>A0A5J6N6F2_9PROT</name>
<keyword evidence="7 20" id="KW-0540">Nuclease</keyword>
<reference evidence="22 23" key="1">
    <citation type="submission" date="2019-08" db="EMBL/GenBank/DDBJ databases">
        <title>Hyperibacter terrae gen. nov., sp. nov. and Hyperibacter viscosus sp. nov., two new members in the family Rhodospirillaceae isolated from the rhizosphere of Hypericum perforatum.</title>
        <authorList>
            <person name="Noviana Z."/>
        </authorList>
    </citation>
    <scope>NUCLEOTIDE SEQUENCE [LARGE SCALE GENOMIC DNA]</scope>
    <source>
        <strain evidence="22 23">R5959</strain>
    </source>
</reference>
<comment type="catalytic activity">
    <reaction evidence="16 20">
        <text>DNA(n) + a 2'-deoxyribonucleoside 5'-triphosphate = DNA(n+1) + diphosphate</text>
        <dbReference type="Rhea" id="RHEA:22508"/>
        <dbReference type="Rhea" id="RHEA-COMP:17339"/>
        <dbReference type="Rhea" id="RHEA-COMP:17340"/>
        <dbReference type="ChEBI" id="CHEBI:33019"/>
        <dbReference type="ChEBI" id="CHEBI:61560"/>
        <dbReference type="ChEBI" id="CHEBI:173112"/>
        <dbReference type="EC" id="2.7.7.7"/>
    </reaction>
</comment>
<evidence type="ECO:0000256" key="7">
    <source>
        <dbReference type="ARBA" id="ARBA00022722"/>
    </source>
</evidence>
<dbReference type="EMBL" id="CP042582">
    <property type="protein sequence ID" value="QEX25094.1"/>
    <property type="molecule type" value="Genomic_DNA"/>
</dbReference>
<dbReference type="RefSeq" id="WP_151120382.1">
    <property type="nucleotide sequence ID" value="NZ_CP042582.1"/>
</dbReference>
<dbReference type="Gene3D" id="3.30.420.10">
    <property type="entry name" value="Ribonuclease H-like superfamily/Ribonuclease H"/>
    <property type="match status" value="1"/>
</dbReference>
<keyword evidence="13 19" id="KW-0464">Manganese</keyword>
<keyword evidence="6 20" id="KW-0235">DNA replication</keyword>
<evidence type="ECO:0000256" key="20">
    <source>
        <dbReference type="RuleBase" id="RU364087"/>
    </source>
</evidence>
<evidence type="ECO:0000313" key="22">
    <source>
        <dbReference type="EMBL" id="QEX25094.1"/>
    </source>
</evidence>
<feature type="binding site" evidence="19">
    <location>
        <position position="7"/>
    </location>
    <ligand>
        <name>a divalent metal cation</name>
        <dbReference type="ChEBI" id="CHEBI:60240"/>
        <label>1</label>
        <note>catalytic</note>
    </ligand>
</feature>